<accession>A0AA86PXH8</accession>
<proteinExistence type="predicted"/>
<sequence length="512" mass="59866">MPFIIIQDESQMNITWCEDKQQQNNYIKIKDSYNYINITGYNQIQFDDFEIFRKSERIGITNCSLNFSKLIGDLQYFSLDNCNCIDYNDEHSNKILNNQLQLNINHLVLTNTQLYTNQLSSIKLNRLSIQVNEYDIFDYWNCGQLKCKLLHLSLHKINIDLSVLNGHWDYVLLNFCQFSSFPTNKFSTQHLEVNISNFNNFNKLSNLQCTQIQVYASSQEINKQCFFDQKYIGRIEATIENITCNISQISDSYKQFEFINCNFIGTNNQISDLSSIKILISDDRKLDLHSLFDIDFNFLKIHIDQINIKCLDIVRCNPNVLQLSDCTFDLVLLKGKWKEIKIITSAVTNADCACNVIADEVEITDSLISDFHCFQVNKMILGQTQTITSFPRAKRLLILKSKINLLQANETIQRLQLVKVKITRFSLRMMSGLLNIQFSKYKSDYFSKTKNGEFNKFIQNKNKLLKMNMKNIHRVQHQSFKKKTSLERQNVLIEQMSCVIHIIQLQQDVISE</sequence>
<dbReference type="AlphaFoldDB" id="A0AA86PXH8"/>
<gene>
    <name evidence="1" type="ORF">HINF_LOCUS34588</name>
    <name evidence="2" type="ORF">HINF_LOCUS66775</name>
</gene>
<reference evidence="2 3" key="2">
    <citation type="submission" date="2024-07" db="EMBL/GenBank/DDBJ databases">
        <authorList>
            <person name="Akdeniz Z."/>
        </authorList>
    </citation>
    <scope>NUCLEOTIDE SEQUENCE [LARGE SCALE GENOMIC DNA]</scope>
</reference>
<evidence type="ECO:0000313" key="3">
    <source>
        <dbReference type="Proteomes" id="UP001642409"/>
    </source>
</evidence>
<reference evidence="1" key="1">
    <citation type="submission" date="2023-06" db="EMBL/GenBank/DDBJ databases">
        <authorList>
            <person name="Kurt Z."/>
        </authorList>
    </citation>
    <scope>NUCLEOTIDE SEQUENCE</scope>
</reference>
<evidence type="ECO:0000313" key="1">
    <source>
        <dbReference type="EMBL" id="CAI9946943.1"/>
    </source>
</evidence>
<evidence type="ECO:0000313" key="2">
    <source>
        <dbReference type="EMBL" id="CAL6093153.1"/>
    </source>
</evidence>
<organism evidence="1">
    <name type="scientific">Hexamita inflata</name>
    <dbReference type="NCBI Taxonomy" id="28002"/>
    <lineage>
        <taxon>Eukaryota</taxon>
        <taxon>Metamonada</taxon>
        <taxon>Diplomonadida</taxon>
        <taxon>Hexamitidae</taxon>
        <taxon>Hexamitinae</taxon>
        <taxon>Hexamita</taxon>
    </lineage>
</organism>
<keyword evidence="3" id="KW-1185">Reference proteome</keyword>
<comment type="caution">
    <text evidence="1">The sequence shown here is derived from an EMBL/GenBank/DDBJ whole genome shotgun (WGS) entry which is preliminary data.</text>
</comment>
<name>A0AA86PXH8_9EUKA</name>
<dbReference type="EMBL" id="CAXDID020000454">
    <property type="protein sequence ID" value="CAL6093153.1"/>
    <property type="molecule type" value="Genomic_DNA"/>
</dbReference>
<dbReference type="EMBL" id="CATOUU010000770">
    <property type="protein sequence ID" value="CAI9946943.1"/>
    <property type="molecule type" value="Genomic_DNA"/>
</dbReference>
<dbReference type="Proteomes" id="UP001642409">
    <property type="component" value="Unassembled WGS sequence"/>
</dbReference>
<protein>
    <submittedName>
        <fullName evidence="2">Hypothetical_protein</fullName>
    </submittedName>
</protein>